<dbReference type="EMBL" id="KN837137">
    <property type="protein sequence ID" value="KIJ41410.1"/>
    <property type="molecule type" value="Genomic_DNA"/>
</dbReference>
<dbReference type="HOGENOM" id="CLU_589461_0_0_1"/>
<feature type="compositionally biased region" description="Low complexity" evidence="2">
    <location>
        <begin position="114"/>
        <end position="123"/>
    </location>
</feature>
<name>A0A0C9VSL4_SPHS4</name>
<evidence type="ECO:0000256" key="2">
    <source>
        <dbReference type="SAM" id="MobiDB-lite"/>
    </source>
</evidence>
<feature type="region of interest" description="Disordered" evidence="2">
    <location>
        <begin position="1"/>
        <end position="71"/>
    </location>
</feature>
<feature type="compositionally biased region" description="Basic residues" evidence="2">
    <location>
        <begin position="157"/>
        <end position="168"/>
    </location>
</feature>
<accession>A0A0C9VSL4</accession>
<evidence type="ECO:0000313" key="3">
    <source>
        <dbReference type="EMBL" id="KIJ41410.1"/>
    </source>
</evidence>
<protein>
    <submittedName>
        <fullName evidence="3">Uncharacterized protein</fullName>
    </submittedName>
</protein>
<feature type="compositionally biased region" description="Basic and acidic residues" evidence="2">
    <location>
        <begin position="124"/>
        <end position="136"/>
    </location>
</feature>
<dbReference type="OrthoDB" id="3270471at2759"/>
<sequence length="464" mass="52080">MYAHSQTPFNGTPSRESREKLTLPPLHRMYQSDGSEASYHYPSAPYPFSSSPPPHSAMPSKAPAYMKAAPQSMPDERPIYYVDKQGHHTSPRRHKVDNYDPWFARQYADLEMTPPQQAPQQEASADKQDASVDKLPAKRGRPPIAKLAITEEQPAAKKSKKTTKKQTTKKSDPITAGGGKGSKGGKNAREPGGSDNEIQQLDPEEARLAAITSTREFWTEEDKLKIVSYIVAPERWSNFKLNQARIFQEISMSVAKDRSAEKVRRQWQRLWDAYKACRRHAHHTGGGDGDKNNESGTDEDDVKPEVKGEGAVKARKSKTCAQFSDAQLDVFEASEIYTLIDNVAHNQADVVPNFGLSSHRGDNDDSDNDGKMPPPPGRDPAMALLEETVKDLKHRQSEKVILEERRIALEEKRLEIQKKEADQKEQTYVLSLWEKYTELLKSEDPLAKRLANKLGEKLAAIEGI</sequence>
<feature type="compositionally biased region" description="Polar residues" evidence="2">
    <location>
        <begin position="1"/>
        <end position="14"/>
    </location>
</feature>
<keyword evidence="1" id="KW-0175">Coiled coil</keyword>
<keyword evidence="4" id="KW-1185">Reference proteome</keyword>
<feature type="region of interest" description="Disordered" evidence="2">
    <location>
        <begin position="354"/>
        <end position="380"/>
    </location>
</feature>
<feature type="region of interest" description="Disordered" evidence="2">
    <location>
        <begin position="280"/>
        <end position="311"/>
    </location>
</feature>
<dbReference type="AlphaFoldDB" id="A0A0C9VSL4"/>
<reference evidence="3 4" key="1">
    <citation type="submission" date="2014-06" db="EMBL/GenBank/DDBJ databases">
        <title>Evolutionary Origins and Diversification of the Mycorrhizal Mutualists.</title>
        <authorList>
            <consortium name="DOE Joint Genome Institute"/>
            <consortium name="Mycorrhizal Genomics Consortium"/>
            <person name="Kohler A."/>
            <person name="Kuo A."/>
            <person name="Nagy L.G."/>
            <person name="Floudas D."/>
            <person name="Copeland A."/>
            <person name="Barry K.W."/>
            <person name="Cichocki N."/>
            <person name="Veneault-Fourrey C."/>
            <person name="LaButti K."/>
            <person name="Lindquist E.A."/>
            <person name="Lipzen A."/>
            <person name="Lundell T."/>
            <person name="Morin E."/>
            <person name="Murat C."/>
            <person name="Riley R."/>
            <person name="Ohm R."/>
            <person name="Sun H."/>
            <person name="Tunlid A."/>
            <person name="Henrissat B."/>
            <person name="Grigoriev I.V."/>
            <person name="Hibbett D.S."/>
            <person name="Martin F."/>
        </authorList>
    </citation>
    <scope>NUCLEOTIDE SEQUENCE [LARGE SCALE GENOMIC DNA]</scope>
    <source>
        <strain evidence="3 4">SS14</strain>
    </source>
</reference>
<dbReference type="Proteomes" id="UP000054279">
    <property type="component" value="Unassembled WGS sequence"/>
</dbReference>
<proteinExistence type="predicted"/>
<evidence type="ECO:0000313" key="4">
    <source>
        <dbReference type="Proteomes" id="UP000054279"/>
    </source>
</evidence>
<feature type="region of interest" description="Disordered" evidence="2">
    <location>
        <begin position="107"/>
        <end position="205"/>
    </location>
</feature>
<feature type="compositionally biased region" description="Low complexity" evidence="2">
    <location>
        <begin position="35"/>
        <end position="49"/>
    </location>
</feature>
<gene>
    <name evidence="3" type="ORF">M422DRAFT_255605</name>
</gene>
<organism evidence="3 4">
    <name type="scientific">Sphaerobolus stellatus (strain SS14)</name>
    <dbReference type="NCBI Taxonomy" id="990650"/>
    <lineage>
        <taxon>Eukaryota</taxon>
        <taxon>Fungi</taxon>
        <taxon>Dikarya</taxon>
        <taxon>Basidiomycota</taxon>
        <taxon>Agaricomycotina</taxon>
        <taxon>Agaricomycetes</taxon>
        <taxon>Phallomycetidae</taxon>
        <taxon>Geastrales</taxon>
        <taxon>Sphaerobolaceae</taxon>
        <taxon>Sphaerobolus</taxon>
    </lineage>
</organism>
<evidence type="ECO:0000256" key="1">
    <source>
        <dbReference type="SAM" id="Coils"/>
    </source>
</evidence>
<feature type="coiled-coil region" evidence="1">
    <location>
        <begin position="399"/>
        <end position="427"/>
    </location>
</feature>